<name>A0ABU0HGM8_9HYPH</name>
<proteinExistence type="predicted"/>
<accession>A0ABU0HGM8</accession>
<organism evidence="1 2">
    <name type="scientific">Methylobacterium persicinum</name>
    <dbReference type="NCBI Taxonomy" id="374426"/>
    <lineage>
        <taxon>Bacteria</taxon>
        <taxon>Pseudomonadati</taxon>
        <taxon>Pseudomonadota</taxon>
        <taxon>Alphaproteobacteria</taxon>
        <taxon>Hyphomicrobiales</taxon>
        <taxon>Methylobacteriaceae</taxon>
        <taxon>Methylobacterium</taxon>
    </lineage>
</organism>
<sequence>MAILEERMLQLADEMITGHPTGSAAKRRAVSTAYYAVFHALAKTCAKTLLGEDAETTAYERAYRALDHGSLKNAFQQSDSPLKRSEDLKRLGDIIVPLQTARMIADYAPPKVELYEANVAPDRVNEARRFIDLIGQLSQTDRQTLATHLLFQVRQK</sequence>
<keyword evidence="2" id="KW-1185">Reference proteome</keyword>
<evidence type="ECO:0000313" key="1">
    <source>
        <dbReference type="EMBL" id="MDQ0441471.1"/>
    </source>
</evidence>
<evidence type="ECO:0008006" key="3">
    <source>
        <dbReference type="Google" id="ProtNLM"/>
    </source>
</evidence>
<evidence type="ECO:0000313" key="2">
    <source>
        <dbReference type="Proteomes" id="UP001236369"/>
    </source>
</evidence>
<dbReference type="EMBL" id="JAUSVV010000002">
    <property type="protein sequence ID" value="MDQ0441471.1"/>
    <property type="molecule type" value="Genomic_DNA"/>
</dbReference>
<dbReference type="Gene3D" id="1.20.120.330">
    <property type="entry name" value="Nucleotidyltransferases domain 2"/>
    <property type="match status" value="1"/>
</dbReference>
<reference evidence="1 2" key="1">
    <citation type="submission" date="2023-07" db="EMBL/GenBank/DDBJ databases">
        <title>Genomic Encyclopedia of Type Strains, Phase IV (KMG-IV): sequencing the most valuable type-strain genomes for metagenomic binning, comparative biology and taxonomic classification.</title>
        <authorList>
            <person name="Goeker M."/>
        </authorList>
    </citation>
    <scope>NUCLEOTIDE SEQUENCE [LARGE SCALE GENOMIC DNA]</scope>
    <source>
        <strain evidence="1 2">DSM 19562</strain>
    </source>
</reference>
<dbReference type="RefSeq" id="WP_238250064.1">
    <property type="nucleotide sequence ID" value="NZ_BPQX01000037.1"/>
</dbReference>
<protein>
    <recommendedName>
        <fullName evidence="3">HEPN domain-containing protein</fullName>
    </recommendedName>
</protein>
<dbReference type="Proteomes" id="UP001236369">
    <property type="component" value="Unassembled WGS sequence"/>
</dbReference>
<gene>
    <name evidence="1" type="ORF">QO016_000954</name>
</gene>
<comment type="caution">
    <text evidence="1">The sequence shown here is derived from an EMBL/GenBank/DDBJ whole genome shotgun (WGS) entry which is preliminary data.</text>
</comment>